<proteinExistence type="predicted"/>
<dbReference type="RefSeq" id="WP_101644676.1">
    <property type="nucleotide sequence ID" value="NZ_PGUY01000057.1"/>
</dbReference>
<name>A0A2N5M2G6_9BACI</name>
<dbReference type="Proteomes" id="UP000234748">
    <property type="component" value="Unassembled WGS sequence"/>
</dbReference>
<organism evidence="1 2">
    <name type="scientific">Peribacillus deserti</name>
    <dbReference type="NCBI Taxonomy" id="673318"/>
    <lineage>
        <taxon>Bacteria</taxon>
        <taxon>Bacillati</taxon>
        <taxon>Bacillota</taxon>
        <taxon>Bacilli</taxon>
        <taxon>Bacillales</taxon>
        <taxon>Bacillaceae</taxon>
        <taxon>Peribacillus</taxon>
    </lineage>
</organism>
<dbReference type="AlphaFoldDB" id="A0A2N5M2G6"/>
<evidence type="ECO:0000313" key="1">
    <source>
        <dbReference type="EMBL" id="PLT28557.1"/>
    </source>
</evidence>
<keyword evidence="2" id="KW-1185">Reference proteome</keyword>
<protein>
    <submittedName>
        <fullName evidence="1">Uncharacterized protein</fullName>
    </submittedName>
</protein>
<gene>
    <name evidence="1" type="ORF">CUU66_17895</name>
</gene>
<sequence length="234" mass="26727">MKKHKQRFSCSPDKKDQIFIPDCNVKRIPSPKLPSPTTCLNEPELEELERSIDKANEILLSLGAPEEEDRNQAFFRSLRKFKAAKVKADINCPEPITVEGCLEGAGRDFLMLNCGSMGGFRIIPYEQINKIKIRKKRHEVNEEEVLDIDPRLRRKLVLNFGATVSRSPFLINEFFGITLPIILLLFTKKHITAVLPDERIEGILERVDNETVCIVNGEQRMIIPILNVCGFIIE</sequence>
<reference evidence="1 2" key="1">
    <citation type="submission" date="2017-11" db="EMBL/GenBank/DDBJ databases">
        <title>Comparitive Functional Genomics of Dry Heat Resistant strains isolated from the Viking Spacecraft.</title>
        <authorList>
            <person name="Seuylemezian A."/>
            <person name="Cooper K."/>
            <person name="Vaishampayan P."/>
        </authorList>
    </citation>
    <scope>NUCLEOTIDE SEQUENCE [LARGE SCALE GENOMIC DNA]</scope>
    <source>
        <strain evidence="1 2">V1-29</strain>
    </source>
</reference>
<dbReference type="EMBL" id="PGUY01000057">
    <property type="protein sequence ID" value="PLT28557.1"/>
    <property type="molecule type" value="Genomic_DNA"/>
</dbReference>
<accession>A0A2N5M2G6</accession>
<evidence type="ECO:0000313" key="2">
    <source>
        <dbReference type="Proteomes" id="UP000234748"/>
    </source>
</evidence>
<dbReference type="OrthoDB" id="2664331at2"/>
<comment type="caution">
    <text evidence="1">The sequence shown here is derived from an EMBL/GenBank/DDBJ whole genome shotgun (WGS) entry which is preliminary data.</text>
</comment>